<accession>A0ABQ6S4K9</accession>
<gene>
    <name evidence="4" type="ORF">F2A26_06370</name>
</gene>
<evidence type="ECO:0000256" key="2">
    <source>
        <dbReference type="SAM" id="Phobius"/>
    </source>
</evidence>
<organism evidence="4 5">
    <name type="scientific">Alistipes finegoldii</name>
    <dbReference type="NCBI Taxonomy" id="214856"/>
    <lineage>
        <taxon>Bacteria</taxon>
        <taxon>Pseudomonadati</taxon>
        <taxon>Bacteroidota</taxon>
        <taxon>Bacteroidia</taxon>
        <taxon>Bacteroidales</taxon>
        <taxon>Rikenellaceae</taxon>
        <taxon>Alistipes</taxon>
    </lineage>
</organism>
<proteinExistence type="predicted"/>
<evidence type="ECO:0000256" key="1">
    <source>
        <dbReference type="SAM" id="MobiDB-lite"/>
    </source>
</evidence>
<dbReference type="PROSITE" id="PS51257">
    <property type="entry name" value="PROKAR_LIPOPROTEIN"/>
    <property type="match status" value="1"/>
</dbReference>
<dbReference type="EMBL" id="VVND01000007">
    <property type="protein sequence ID" value="KAA3159661.1"/>
    <property type="molecule type" value="Genomic_DNA"/>
</dbReference>
<evidence type="ECO:0000256" key="3">
    <source>
        <dbReference type="SAM" id="SignalP"/>
    </source>
</evidence>
<reference evidence="4 5" key="1">
    <citation type="journal article" date="2019" name="Nat. Med.">
        <title>A library of human gut bacterial isolates paired with longitudinal multiomics data enables mechanistic microbiome research.</title>
        <authorList>
            <person name="Poyet M."/>
            <person name="Groussin M."/>
            <person name="Gibbons S.M."/>
            <person name="Avila-Pacheco J."/>
            <person name="Jiang X."/>
            <person name="Kearney S.M."/>
            <person name="Perrotta A.R."/>
            <person name="Berdy B."/>
            <person name="Zhao S."/>
            <person name="Lieberman T.D."/>
            <person name="Swanson P.K."/>
            <person name="Smith M."/>
            <person name="Roesemann S."/>
            <person name="Alexander J.E."/>
            <person name="Rich S.A."/>
            <person name="Livny J."/>
            <person name="Vlamakis H."/>
            <person name="Clish C."/>
            <person name="Bullock K."/>
            <person name="Deik A."/>
            <person name="Scott J."/>
            <person name="Pierce K.A."/>
            <person name="Xavier R.J."/>
            <person name="Alm E.J."/>
        </authorList>
    </citation>
    <scope>NUCLEOTIDE SEQUENCE [LARGE SCALE GENOMIC DNA]</scope>
    <source>
        <strain evidence="4 5">BIOML-A1</strain>
    </source>
</reference>
<comment type="caution">
    <text evidence="4">The sequence shown here is derived from an EMBL/GenBank/DDBJ whole genome shotgun (WGS) entry which is preliminary data.</text>
</comment>
<dbReference type="RefSeq" id="WP_130062869.1">
    <property type="nucleotide sequence ID" value="NZ_DBFCHR010000137.1"/>
</dbReference>
<evidence type="ECO:0000313" key="5">
    <source>
        <dbReference type="Proteomes" id="UP000324870"/>
    </source>
</evidence>
<keyword evidence="2" id="KW-1133">Transmembrane helix</keyword>
<evidence type="ECO:0000313" key="4">
    <source>
        <dbReference type="EMBL" id="KAA3159661.1"/>
    </source>
</evidence>
<feature type="transmembrane region" description="Helical" evidence="2">
    <location>
        <begin position="187"/>
        <end position="206"/>
    </location>
</feature>
<keyword evidence="3" id="KW-0732">Signal</keyword>
<keyword evidence="2" id="KW-0472">Membrane</keyword>
<name>A0ABQ6S4K9_9BACT</name>
<feature type="signal peptide" evidence="3">
    <location>
        <begin position="1"/>
        <end position="23"/>
    </location>
</feature>
<dbReference type="Proteomes" id="UP000324870">
    <property type="component" value="Unassembled WGS sequence"/>
</dbReference>
<feature type="chain" id="PRO_5047521201" evidence="3">
    <location>
        <begin position="24"/>
        <end position="222"/>
    </location>
</feature>
<protein>
    <submittedName>
        <fullName evidence="4">Uncharacterized protein</fullName>
    </submittedName>
</protein>
<sequence>MKNRIRGIPLVLLLVALLTAACGAIKNTTSEQTASSEQSSFGAQLEAQAAAVHDTHRHAQEQTQTDSTTTRREYTEPVPEERTDMTIPTQSLLDLPDGAKYSAQNGRASIEAERQGDKIVVRGRCDSIARRCTYFENRVFRQRVLIDSLMARLDEMQAYRARADSLLSAAALTRRTDERMKRPPATWYRWLLAGFLAGGTATALLTKTNPLKSIVKLIKNIV</sequence>
<keyword evidence="2" id="KW-0812">Transmembrane</keyword>
<keyword evidence="5" id="KW-1185">Reference proteome</keyword>
<feature type="region of interest" description="Disordered" evidence="1">
    <location>
        <begin position="33"/>
        <end position="85"/>
    </location>
</feature>
<feature type="compositionally biased region" description="Basic and acidic residues" evidence="1">
    <location>
        <begin position="69"/>
        <end position="84"/>
    </location>
</feature>